<dbReference type="CDD" id="cd06462">
    <property type="entry name" value="Peptidase_S24_S26"/>
    <property type="match status" value="1"/>
</dbReference>
<evidence type="ECO:0000313" key="13">
    <source>
        <dbReference type="EMBL" id="HGI44272.1"/>
    </source>
</evidence>
<evidence type="ECO:0000256" key="9">
    <source>
        <dbReference type="ARBA" id="ARBA00033305"/>
    </source>
</evidence>
<feature type="domain" description="Peptidase S26" evidence="12">
    <location>
        <begin position="18"/>
        <end position="90"/>
    </location>
</feature>
<dbReference type="PANTHER" id="PTHR10806">
    <property type="entry name" value="SIGNAL PEPTIDASE COMPLEX CATALYTIC SUBUNIT SEC11"/>
    <property type="match status" value="1"/>
</dbReference>
<evidence type="ECO:0000256" key="3">
    <source>
        <dbReference type="ARBA" id="ARBA00022692"/>
    </source>
</evidence>
<keyword evidence="5" id="KW-0256">Endoplasmic reticulum</keyword>
<keyword evidence="3 11" id="KW-0812">Transmembrane</keyword>
<feature type="transmembrane region" description="Helical" evidence="11">
    <location>
        <begin position="12"/>
        <end position="31"/>
    </location>
</feature>
<evidence type="ECO:0000256" key="2">
    <source>
        <dbReference type="ARBA" id="ARBA00022670"/>
    </source>
</evidence>
<dbReference type="GO" id="GO:0006465">
    <property type="term" value="P:signal peptide processing"/>
    <property type="evidence" value="ECO:0007669"/>
    <property type="project" value="InterPro"/>
</dbReference>
<keyword evidence="6" id="KW-0735">Signal-anchor</keyword>
<dbReference type="SUPFAM" id="SSF51306">
    <property type="entry name" value="LexA/Signal peptidase"/>
    <property type="match status" value="1"/>
</dbReference>
<keyword evidence="2" id="KW-0645">Protease</keyword>
<sequence length="144" mass="16759">MRRMRRDLLWHNVSTALVLILFVVFLLWYFYSLKALESPLAVVASWSMDPTLHVGDIVVIRKLSKYNVGDIVLYHNICGTDQKIIVHRIIDIDDDIYVLKGDANPFEDHCKPSEREIFGRVEIVIPYLGSLRLMLERLFLSRVS</sequence>
<dbReference type="InterPro" id="IPR019756">
    <property type="entry name" value="Pept_S26A_signal_pept_1_Ser-AS"/>
</dbReference>
<evidence type="ECO:0000256" key="7">
    <source>
        <dbReference type="ARBA" id="ARBA00022989"/>
    </source>
</evidence>
<proteinExistence type="predicted"/>
<dbReference type="EMBL" id="DTFI01000226">
    <property type="protein sequence ID" value="HGI44272.1"/>
    <property type="molecule type" value="Genomic_DNA"/>
</dbReference>
<name>A0A7C4FG07_THEPE</name>
<comment type="subcellular location">
    <subcellularLocation>
        <location evidence="1">Endoplasmic reticulum membrane</location>
        <topology evidence="1">Single-pass type II membrane protein</topology>
    </subcellularLocation>
</comment>
<protein>
    <recommendedName>
        <fullName evidence="9">Signal peptidase I</fullName>
    </recommendedName>
</protein>
<dbReference type="AlphaFoldDB" id="A0A7C4FG07"/>
<keyword evidence="8 11" id="KW-0472">Membrane</keyword>
<keyword evidence="7 11" id="KW-1133">Transmembrane helix</keyword>
<dbReference type="NCBIfam" id="TIGR02228">
    <property type="entry name" value="sigpep_I_arch"/>
    <property type="match status" value="1"/>
</dbReference>
<evidence type="ECO:0000256" key="11">
    <source>
        <dbReference type="SAM" id="Phobius"/>
    </source>
</evidence>
<reference evidence="13" key="1">
    <citation type="journal article" date="2020" name="mSystems">
        <title>Genome- and Community-Level Interaction Insights into Carbon Utilization and Element Cycling Functions of Hydrothermarchaeota in Hydrothermal Sediment.</title>
        <authorList>
            <person name="Zhou Z."/>
            <person name="Liu Y."/>
            <person name="Xu W."/>
            <person name="Pan J."/>
            <person name="Luo Z.H."/>
            <person name="Li M."/>
        </authorList>
    </citation>
    <scope>NUCLEOTIDE SEQUENCE [LARGE SCALE GENOMIC DNA]</scope>
    <source>
        <strain evidence="13">SpSt-735</strain>
    </source>
</reference>
<dbReference type="InterPro" id="IPR036286">
    <property type="entry name" value="LexA/Signal_pep-like_sf"/>
</dbReference>
<evidence type="ECO:0000256" key="8">
    <source>
        <dbReference type="ARBA" id="ARBA00023136"/>
    </source>
</evidence>
<dbReference type="InterPro" id="IPR019533">
    <property type="entry name" value="Peptidase_S26"/>
</dbReference>
<keyword evidence="4 13" id="KW-0378">Hydrolase</keyword>
<evidence type="ECO:0000256" key="4">
    <source>
        <dbReference type="ARBA" id="ARBA00022801"/>
    </source>
</evidence>
<evidence type="ECO:0000256" key="10">
    <source>
        <dbReference type="ARBA" id="ARBA00045533"/>
    </source>
</evidence>
<accession>A0A7C4FG07</accession>
<dbReference type="GO" id="GO:0004252">
    <property type="term" value="F:serine-type endopeptidase activity"/>
    <property type="evidence" value="ECO:0007669"/>
    <property type="project" value="InterPro"/>
</dbReference>
<dbReference type="PROSITE" id="PS00501">
    <property type="entry name" value="SPASE_I_1"/>
    <property type="match status" value="1"/>
</dbReference>
<evidence type="ECO:0000256" key="1">
    <source>
        <dbReference type="ARBA" id="ARBA00004648"/>
    </source>
</evidence>
<evidence type="ECO:0000256" key="5">
    <source>
        <dbReference type="ARBA" id="ARBA00022824"/>
    </source>
</evidence>
<dbReference type="Gene3D" id="2.10.109.10">
    <property type="entry name" value="Umud Fragment, subunit A"/>
    <property type="match status" value="1"/>
</dbReference>
<gene>
    <name evidence="13" type="ORF">ENV17_07820</name>
</gene>
<comment type="function">
    <text evidence="10">Catalytic component of the signal peptidase complex (SPC) which catalyzes the cleavage of N-terminal signal sequences from nascent proteins as they are translocated into the lumen of the endoplasmic reticulum. Specifically cleaves N-terminal signal peptides that contain a hydrophobic alpha-helix (h-region) shorter than 18-20 amino acids.</text>
</comment>
<evidence type="ECO:0000256" key="6">
    <source>
        <dbReference type="ARBA" id="ARBA00022968"/>
    </source>
</evidence>
<evidence type="ECO:0000259" key="12">
    <source>
        <dbReference type="Pfam" id="PF10502"/>
    </source>
</evidence>
<dbReference type="Pfam" id="PF10502">
    <property type="entry name" value="Peptidase_S26"/>
    <property type="match status" value="1"/>
</dbReference>
<dbReference type="GO" id="GO:0016020">
    <property type="term" value="C:membrane"/>
    <property type="evidence" value="ECO:0007669"/>
    <property type="project" value="InterPro"/>
</dbReference>
<dbReference type="PANTHER" id="PTHR10806:SF6">
    <property type="entry name" value="SIGNAL PEPTIDASE COMPLEX CATALYTIC SUBUNIT SEC11"/>
    <property type="match status" value="1"/>
</dbReference>
<dbReference type="InterPro" id="IPR001733">
    <property type="entry name" value="Peptidase_S26B"/>
</dbReference>
<organism evidence="13">
    <name type="scientific">Thermofilum pendens</name>
    <dbReference type="NCBI Taxonomy" id="2269"/>
    <lineage>
        <taxon>Archaea</taxon>
        <taxon>Thermoproteota</taxon>
        <taxon>Thermoprotei</taxon>
        <taxon>Thermofilales</taxon>
        <taxon>Thermofilaceae</taxon>
        <taxon>Thermofilum</taxon>
    </lineage>
</organism>
<comment type="caution">
    <text evidence="13">The sequence shown here is derived from an EMBL/GenBank/DDBJ whole genome shotgun (WGS) entry which is preliminary data.</text>
</comment>